<comment type="caution">
    <text evidence="4">The sequence shown here is derived from an EMBL/GenBank/DDBJ whole genome shotgun (WGS) entry which is preliminary data.</text>
</comment>
<evidence type="ECO:0000256" key="2">
    <source>
        <dbReference type="SAM" id="SignalP"/>
    </source>
</evidence>
<dbReference type="InterPro" id="IPR032789">
    <property type="entry name" value="T2SS-T3SS_pil_N"/>
</dbReference>
<name>A0A6N7L854_SINTE</name>
<evidence type="ECO:0000313" key="5">
    <source>
        <dbReference type="Proteomes" id="UP000439983"/>
    </source>
</evidence>
<dbReference type="OrthoDB" id="9815749at2"/>
<feature type="compositionally biased region" description="Low complexity" evidence="1">
    <location>
        <begin position="148"/>
        <end position="160"/>
    </location>
</feature>
<evidence type="ECO:0000313" key="4">
    <source>
        <dbReference type="EMBL" id="MQX14057.1"/>
    </source>
</evidence>
<keyword evidence="2" id="KW-0732">Signal</keyword>
<protein>
    <submittedName>
        <fullName evidence="4">Pilus assembly protein PilQ</fullName>
    </submittedName>
</protein>
<evidence type="ECO:0000256" key="1">
    <source>
        <dbReference type="SAM" id="MobiDB-lite"/>
    </source>
</evidence>
<feature type="region of interest" description="Disordered" evidence="1">
    <location>
        <begin position="128"/>
        <end position="172"/>
    </location>
</feature>
<keyword evidence="5" id="KW-1185">Reference proteome</keyword>
<dbReference type="Pfam" id="PF13629">
    <property type="entry name" value="T2SS-T3SS_pil_N"/>
    <property type="match status" value="1"/>
</dbReference>
<gene>
    <name evidence="4" type="ORF">GHK62_04590</name>
</gene>
<dbReference type="AlphaFoldDB" id="A0A6N7L854"/>
<feature type="chain" id="PRO_5027122743" evidence="2">
    <location>
        <begin position="29"/>
        <end position="172"/>
    </location>
</feature>
<organism evidence="4 5">
    <name type="scientific">Sinorhizobium terangae</name>
    <dbReference type="NCBI Taxonomy" id="110322"/>
    <lineage>
        <taxon>Bacteria</taxon>
        <taxon>Pseudomonadati</taxon>
        <taxon>Pseudomonadota</taxon>
        <taxon>Alphaproteobacteria</taxon>
        <taxon>Hyphomicrobiales</taxon>
        <taxon>Rhizobiaceae</taxon>
        <taxon>Sinorhizobium/Ensifer group</taxon>
        <taxon>Sinorhizobium</taxon>
    </lineage>
</organism>
<evidence type="ECO:0000259" key="3">
    <source>
        <dbReference type="Pfam" id="PF13629"/>
    </source>
</evidence>
<feature type="signal peptide" evidence="2">
    <location>
        <begin position="1"/>
        <end position="28"/>
    </location>
</feature>
<sequence>MGVIPMRIGAGWLVLAVATCAALGAAQAAENVPPAATTLQPTRQTEGVVKVIVDFARTLLLTRPASTLVIGNPGVAQATLSDDKTVILTGKAPGSTNLIVMGADGAEVANVIVDVVAAGGRLVTVDEGTGRTTYSCTSRCDPVQSGEQSAPQSQSTAPQSGEDANPTGAGSP</sequence>
<feature type="domain" description="Pilus formation protein N-terminal" evidence="3">
    <location>
        <begin position="47"/>
        <end position="115"/>
    </location>
</feature>
<dbReference type="Proteomes" id="UP000439983">
    <property type="component" value="Unassembled WGS sequence"/>
</dbReference>
<dbReference type="EMBL" id="WITC01000023">
    <property type="protein sequence ID" value="MQX14057.1"/>
    <property type="molecule type" value="Genomic_DNA"/>
</dbReference>
<reference evidence="4 5" key="1">
    <citation type="journal article" date="2013" name="Genome Biol.">
        <title>Comparative genomics of the core and accessory genomes of 48 Sinorhizobium strains comprising five genospecies.</title>
        <authorList>
            <person name="Sugawara M."/>
            <person name="Epstein B."/>
            <person name="Badgley B.D."/>
            <person name="Unno T."/>
            <person name="Xu L."/>
            <person name="Reese J."/>
            <person name="Gyaneshwar P."/>
            <person name="Denny R."/>
            <person name="Mudge J."/>
            <person name="Bharti A.K."/>
            <person name="Farmer A.D."/>
            <person name="May G.D."/>
            <person name="Woodward J.E."/>
            <person name="Medigue C."/>
            <person name="Vallenet D."/>
            <person name="Lajus A."/>
            <person name="Rouy Z."/>
            <person name="Martinez-Vaz B."/>
            <person name="Tiffin P."/>
            <person name="Young N.D."/>
            <person name="Sadowsky M.J."/>
        </authorList>
    </citation>
    <scope>NUCLEOTIDE SEQUENCE [LARGE SCALE GENOMIC DNA]</scope>
    <source>
        <strain evidence="4 5">USDA4894</strain>
    </source>
</reference>
<dbReference type="RefSeq" id="WP_153437143.1">
    <property type="nucleotide sequence ID" value="NZ_JACIGA010000002.1"/>
</dbReference>
<proteinExistence type="predicted"/>
<accession>A0A6N7L854</accession>